<dbReference type="EMBL" id="LJYG01000071">
    <property type="protein sequence ID" value="KRQ11976.1"/>
    <property type="molecule type" value="Genomic_DNA"/>
</dbReference>
<proteinExistence type="predicted"/>
<evidence type="ECO:0000313" key="3">
    <source>
        <dbReference type="Proteomes" id="UP000051936"/>
    </source>
</evidence>
<organism evidence="2 3">
    <name type="scientific">Bradyrhizobium manausense</name>
    <dbReference type="NCBI Taxonomy" id="989370"/>
    <lineage>
        <taxon>Bacteria</taxon>
        <taxon>Pseudomonadati</taxon>
        <taxon>Pseudomonadota</taxon>
        <taxon>Alphaproteobacteria</taxon>
        <taxon>Hyphomicrobiales</taxon>
        <taxon>Nitrobacteraceae</taxon>
        <taxon>Bradyrhizobium</taxon>
    </lineage>
</organism>
<dbReference type="AlphaFoldDB" id="A0A0R3DQ77"/>
<dbReference type="InterPro" id="IPR003692">
    <property type="entry name" value="Hydantoinase_B"/>
</dbReference>
<sequence length="654" mass="70410">MDLARVEIMKNRFAAMVEEAVTLAYRTAHTTLVKQTQDFGVCLARPNGERFASPMAAGAGGSGGGTIAGMTRHFEDYAPGDVVVTNDPFNTDGLVTHQMDVNLAQPIFYKGELVAFSWAFVHATDIGGAVPGSVAPDLSECFQEGFRIRPTWLIRKGVMNQDIVNIMKDNSRMGDALWGDLEAMMAAMRLMEQRVVELCDKVGADAFRQGIDDVMDYSEAKARSVIAGLNDGVYEFSDYLDGQGTDDAVHIHCKLSIEGDQARLDFAGSSPQVNAALNFPHANPIGMVCSALTNYIMTKEPSVPRNNGICRPIRASVPSGTVMNAEFPAAMGNRWMTVMRCYDALMGCLNQAVPEGIAACGAGQAGIIAASWPDPHTGRSKVAVVEPFCGGSGGRMCTDGVDGIDTMLGFLKSTPVEHVEAETPFLVRHHSLVPDSFGHGQYRGGASISIELECVTTQAAVTVRGLERFKFQPWGARGGSPGRNGETWFIKAGGSENVSLGRFGLLPMSSGDVLRMVSPSGGGFGDPLVRSPERVAHDVREQLLSESEARRSYGVVIRDGEVDAAATARVRTELKTKLADVNHGKLRLDYEARWPIEASVAFSDAILQAPPGLRTAIQREVRASFSQSSDKIDPVIVRERVAASVRRMQVSDEG</sequence>
<dbReference type="PANTHER" id="PTHR11365:SF23">
    <property type="entry name" value="HYPOTHETICAL 5-OXOPROLINASE (EUROFUNG)-RELATED"/>
    <property type="match status" value="1"/>
</dbReference>
<keyword evidence="3" id="KW-1185">Reference proteome</keyword>
<dbReference type="OrthoDB" id="9761586at2"/>
<name>A0A0R3DQ77_9BRAD</name>
<evidence type="ECO:0000259" key="1">
    <source>
        <dbReference type="Pfam" id="PF02538"/>
    </source>
</evidence>
<dbReference type="Pfam" id="PF02538">
    <property type="entry name" value="Hydantoinase_B"/>
    <property type="match status" value="1"/>
</dbReference>
<feature type="domain" description="Hydantoinase B/oxoprolinase" evidence="1">
    <location>
        <begin position="3"/>
        <end position="527"/>
    </location>
</feature>
<dbReference type="GO" id="GO:0017168">
    <property type="term" value="F:5-oxoprolinase (ATP-hydrolyzing) activity"/>
    <property type="evidence" value="ECO:0007669"/>
    <property type="project" value="TreeGrafter"/>
</dbReference>
<protein>
    <recommendedName>
        <fullName evidence="1">Hydantoinase B/oxoprolinase domain-containing protein</fullName>
    </recommendedName>
</protein>
<dbReference type="RefSeq" id="WP_057748333.1">
    <property type="nucleotide sequence ID" value="NZ_LJYG01000071.1"/>
</dbReference>
<dbReference type="GO" id="GO:0005829">
    <property type="term" value="C:cytosol"/>
    <property type="evidence" value="ECO:0007669"/>
    <property type="project" value="TreeGrafter"/>
</dbReference>
<comment type="caution">
    <text evidence="2">The sequence shown here is derived from an EMBL/GenBank/DDBJ whole genome shotgun (WGS) entry which is preliminary data.</text>
</comment>
<reference evidence="2 3" key="1">
    <citation type="submission" date="2015-09" db="EMBL/GenBank/DDBJ databases">
        <title>Draft Genome Sequence of Bradyrhizobium manausense Strain BR 3351T, a Novel Symbiotic Nitrogen-Fixing Alphaproteobacterium Isolated from Brazilian Amazon Rain Forest.</title>
        <authorList>
            <person name="De Araujo J.L."/>
            <person name="Zilli J.E."/>
        </authorList>
    </citation>
    <scope>NUCLEOTIDE SEQUENCE [LARGE SCALE GENOMIC DNA]</scope>
    <source>
        <strain evidence="2 3">BR3351</strain>
    </source>
</reference>
<dbReference type="PANTHER" id="PTHR11365">
    <property type="entry name" value="5-OXOPROLINASE RELATED"/>
    <property type="match status" value="1"/>
</dbReference>
<dbReference type="InterPro" id="IPR045079">
    <property type="entry name" value="Oxoprolinase-like"/>
</dbReference>
<dbReference type="Proteomes" id="UP000051936">
    <property type="component" value="Unassembled WGS sequence"/>
</dbReference>
<dbReference type="STRING" id="989370.AOQ71_17305"/>
<dbReference type="GO" id="GO:0006749">
    <property type="term" value="P:glutathione metabolic process"/>
    <property type="evidence" value="ECO:0007669"/>
    <property type="project" value="TreeGrafter"/>
</dbReference>
<accession>A0A0R3DQ77</accession>
<evidence type="ECO:0000313" key="2">
    <source>
        <dbReference type="EMBL" id="KRQ11976.1"/>
    </source>
</evidence>
<gene>
    <name evidence="2" type="ORF">AOQ71_17305</name>
</gene>